<dbReference type="InterPro" id="IPR029062">
    <property type="entry name" value="Class_I_gatase-like"/>
</dbReference>
<keyword evidence="1" id="KW-0805">Transcription regulation</keyword>
<dbReference type="InterPro" id="IPR018062">
    <property type="entry name" value="HTH_AraC-typ_CS"/>
</dbReference>
<keyword evidence="6" id="KW-1185">Reference proteome</keyword>
<feature type="domain" description="HTH araC/xylS-type" evidence="4">
    <location>
        <begin position="230"/>
        <end position="328"/>
    </location>
</feature>
<dbReference type="InterPro" id="IPR052158">
    <property type="entry name" value="INH-QAR"/>
</dbReference>
<dbReference type="PANTHER" id="PTHR43130">
    <property type="entry name" value="ARAC-FAMILY TRANSCRIPTIONAL REGULATOR"/>
    <property type="match status" value="1"/>
</dbReference>
<proteinExistence type="predicted"/>
<dbReference type="Pfam" id="PF01965">
    <property type="entry name" value="DJ-1_PfpI"/>
    <property type="match status" value="1"/>
</dbReference>
<dbReference type="PROSITE" id="PS00041">
    <property type="entry name" value="HTH_ARAC_FAMILY_1"/>
    <property type="match status" value="1"/>
</dbReference>
<dbReference type="Gene3D" id="3.40.50.880">
    <property type="match status" value="1"/>
</dbReference>
<dbReference type="InterPro" id="IPR002818">
    <property type="entry name" value="DJ-1/PfpI"/>
</dbReference>
<protein>
    <submittedName>
        <fullName evidence="5">GlxA family transcriptional regulator</fullName>
    </submittedName>
</protein>
<dbReference type="Pfam" id="PF12833">
    <property type="entry name" value="HTH_18"/>
    <property type="match status" value="1"/>
</dbReference>
<evidence type="ECO:0000256" key="1">
    <source>
        <dbReference type="ARBA" id="ARBA00023015"/>
    </source>
</evidence>
<accession>A0ABT2NRM1</accession>
<dbReference type="Proteomes" id="UP001205601">
    <property type="component" value="Unassembled WGS sequence"/>
</dbReference>
<dbReference type="InterPro" id="IPR009057">
    <property type="entry name" value="Homeodomain-like_sf"/>
</dbReference>
<comment type="caution">
    <text evidence="5">The sequence shown here is derived from an EMBL/GenBank/DDBJ whole genome shotgun (WGS) entry which is preliminary data.</text>
</comment>
<dbReference type="InterPro" id="IPR020449">
    <property type="entry name" value="Tscrpt_reg_AraC-type_HTH"/>
</dbReference>
<dbReference type="Gene3D" id="1.10.10.60">
    <property type="entry name" value="Homeodomain-like"/>
    <property type="match status" value="1"/>
</dbReference>
<keyword evidence="3" id="KW-0804">Transcription</keyword>
<evidence type="ECO:0000313" key="6">
    <source>
        <dbReference type="Proteomes" id="UP001205601"/>
    </source>
</evidence>
<dbReference type="SUPFAM" id="SSF52317">
    <property type="entry name" value="Class I glutamine amidotransferase-like"/>
    <property type="match status" value="1"/>
</dbReference>
<evidence type="ECO:0000313" key="5">
    <source>
        <dbReference type="EMBL" id="MCT8331597.1"/>
    </source>
</evidence>
<reference evidence="6" key="1">
    <citation type="submission" date="2023-07" db="EMBL/GenBank/DDBJ databases">
        <title>Defluviimonas sediminis sp. nov., isolated from mangrove sediment.</title>
        <authorList>
            <person name="Liu L."/>
            <person name="Li J."/>
            <person name="Huang Y."/>
            <person name="Pan J."/>
            <person name="Li M."/>
        </authorList>
    </citation>
    <scope>NUCLEOTIDE SEQUENCE [LARGE SCALE GENOMIC DNA]</scope>
    <source>
        <strain evidence="6">FT324</strain>
    </source>
</reference>
<dbReference type="EMBL" id="JAOCQF010000005">
    <property type="protein sequence ID" value="MCT8331597.1"/>
    <property type="molecule type" value="Genomic_DNA"/>
</dbReference>
<dbReference type="PRINTS" id="PR00032">
    <property type="entry name" value="HTHARAC"/>
</dbReference>
<name>A0ABT2NRM1_9RHOB</name>
<keyword evidence="2" id="KW-0238">DNA-binding</keyword>
<dbReference type="SUPFAM" id="SSF46689">
    <property type="entry name" value="Homeodomain-like"/>
    <property type="match status" value="2"/>
</dbReference>
<evidence type="ECO:0000256" key="3">
    <source>
        <dbReference type="ARBA" id="ARBA00023163"/>
    </source>
</evidence>
<organism evidence="5 6">
    <name type="scientific">Albidovulum sediminis</name>
    <dbReference type="NCBI Taxonomy" id="3066345"/>
    <lineage>
        <taxon>Bacteria</taxon>
        <taxon>Pseudomonadati</taxon>
        <taxon>Pseudomonadota</taxon>
        <taxon>Alphaproteobacteria</taxon>
        <taxon>Rhodobacterales</taxon>
        <taxon>Paracoccaceae</taxon>
        <taxon>Albidovulum</taxon>
    </lineage>
</organism>
<sequence length="330" mass="36599">MTLLRTREFNSRPEENEPSHFVFLLLPQFSHLAFCCAVEPLRLANLVSGETLFRWTVASENGQPVMASNGCRLDVDCGLERTRGAERLMLITGNDVRKVLPPAVQAYLRRERAAGTPLAGLGAGAYALAKCGFLDGMDVAVHWAYHDIFAETFPEVRPVRTVFVAHERILTAAGGTAVADLMLHLIRQTHGEDLATLVADQMVYNAVREESAAQRVSIQSRHGMRSGPLVKAIAIMEKHIEEPVSPVTIAQELGISTRQLERLFKKFLSSTPKTYFNAMRLDRARNLLVQTELSVTEVAVATGFASPSHFCRLFRAHFGRSPHAHRTTLN</sequence>
<evidence type="ECO:0000259" key="4">
    <source>
        <dbReference type="PROSITE" id="PS01124"/>
    </source>
</evidence>
<dbReference type="CDD" id="cd03136">
    <property type="entry name" value="GATase1_AraC_ArgR_like"/>
    <property type="match status" value="1"/>
</dbReference>
<dbReference type="PANTHER" id="PTHR43130:SF3">
    <property type="entry name" value="HTH-TYPE TRANSCRIPTIONAL REGULATOR RV1931C"/>
    <property type="match status" value="1"/>
</dbReference>
<dbReference type="SMART" id="SM00342">
    <property type="entry name" value="HTH_ARAC"/>
    <property type="match status" value="1"/>
</dbReference>
<evidence type="ECO:0000256" key="2">
    <source>
        <dbReference type="ARBA" id="ARBA00023125"/>
    </source>
</evidence>
<dbReference type="RefSeq" id="WP_197647551.1">
    <property type="nucleotide sequence ID" value="NZ_JAOCQF010000005.1"/>
</dbReference>
<gene>
    <name evidence="5" type="ORF">N5I32_18935</name>
</gene>
<dbReference type="InterPro" id="IPR018060">
    <property type="entry name" value="HTH_AraC"/>
</dbReference>
<dbReference type="PROSITE" id="PS01124">
    <property type="entry name" value="HTH_ARAC_FAMILY_2"/>
    <property type="match status" value="1"/>
</dbReference>